<dbReference type="Proteomes" id="UP000186698">
    <property type="component" value="Chromosome 2L"/>
</dbReference>
<dbReference type="InterPro" id="IPR000210">
    <property type="entry name" value="BTB/POZ_dom"/>
</dbReference>
<dbReference type="CDD" id="cd18353">
    <property type="entry name" value="BTB_POZ_RCBTB1_CLLD7"/>
    <property type="match status" value="1"/>
</dbReference>
<evidence type="ECO:0000313" key="5">
    <source>
        <dbReference type="RefSeq" id="NP_001082438.2"/>
    </source>
</evidence>
<dbReference type="PROSITE" id="PS00626">
    <property type="entry name" value="RCC1_2"/>
    <property type="match status" value="1"/>
</dbReference>
<dbReference type="InterPro" id="IPR000408">
    <property type="entry name" value="Reg_chr_condens"/>
</dbReference>
<feature type="repeat" description="RCC1" evidence="2">
    <location>
        <begin position="322"/>
        <end position="371"/>
    </location>
</feature>
<dbReference type="InterPro" id="IPR051625">
    <property type="entry name" value="Signaling_Regulatory_Domain"/>
</dbReference>
<protein>
    <submittedName>
        <fullName evidence="5">Regulator of chromosome condensation (RCC1) and BTB (POZ) domain containing protein 1</fullName>
    </submittedName>
</protein>
<dbReference type="InterPro" id="IPR011333">
    <property type="entry name" value="SKP1/BTB/POZ_sf"/>
</dbReference>
<name>A0A8J0PSM6_XENLA</name>
<sequence length="600" mass="66229">MAFARPAHSFRQRAAGSFLRSHRSAPRRTNRECRCPSAEASIECEEASDCNVQRQRICKPVIACTKRSTDMVDFGKWPLFALLSSQDLSCIRQACVFGCSANEAIYTTQNNEVFVFGMNISSCLGTGDNQSTIMPRRLDVLCGKKIVDLSYGSGPHILLCNEDGEVYSWGHNGYSQLGNGNTIQGTTPVQVCMELLSKKVIQVACGSHHSMALTSDGEVFSWGYNNCGQVGSGTTANQSVPRKVASSLQSKVVVSISAGQTSSMALTDNGHVYGWGYNGTGQLGLGNTGNQLMPCRLVFAQPICIIQVVLGYAHTLALSDQGVLYAWGANSHGQLGIGNKSNQTVPVKVGTNERMVEVTACHSTNISAAKSQSGQVYMWGLCRGQCLLSPHLTHFTCTDDVFACFSNPPVMWRFLSVEHDDFLTVAESLKKEFDSKETSDLKFRVDGKDIHVHKAVLKIRCEHFRTMFQSHWNENSKDVIGIDQFSYPVYRAFLEYLYTDNVDLAPEDAIGLLDLATSYCEDRLKKLCQDIIKRGITVDNAFLLLSAAVRYEAEDLEEFCFRFCVNHLTDVTQTDAFWQMDGMLLKDFIVKAGRSGGFKN</sequence>
<dbReference type="AlphaFoldDB" id="A0A8J0PSM6"/>
<evidence type="ECO:0000256" key="2">
    <source>
        <dbReference type="PROSITE-ProRule" id="PRU00235"/>
    </source>
</evidence>
<dbReference type="SMART" id="SM00225">
    <property type="entry name" value="BTB"/>
    <property type="match status" value="1"/>
</dbReference>
<dbReference type="OrthoDB" id="16281at2759"/>
<dbReference type="InterPro" id="IPR058923">
    <property type="entry name" value="RCC1-like_dom"/>
</dbReference>
<reference evidence="5" key="1">
    <citation type="journal article" date="2002" name="Dev. Dyn.">
        <title>Genetic and genomic tools for Xenopus research: The NIH Xenopus initiative.</title>
        <authorList>
            <person name="Klein S.L."/>
            <person name="Strausberg R.L."/>
            <person name="Wagner L."/>
            <person name="Pontius J."/>
            <person name="Clifton S.W."/>
            <person name="Richardson P."/>
        </authorList>
    </citation>
    <scope>NUCLEOTIDE SEQUENCE</scope>
</reference>
<keyword evidence="4" id="KW-1185">Reference proteome</keyword>
<accession>A0A8J0PSM6</accession>
<dbReference type="AGR" id="Xenbase:XB-GENE-17342639"/>
<feature type="repeat" description="RCC1" evidence="2">
    <location>
        <begin position="270"/>
        <end position="321"/>
    </location>
</feature>
<dbReference type="PROSITE" id="PS50097">
    <property type="entry name" value="BTB"/>
    <property type="match status" value="1"/>
</dbReference>
<dbReference type="SUPFAM" id="SSF54695">
    <property type="entry name" value="POZ domain"/>
    <property type="match status" value="1"/>
</dbReference>
<dbReference type="PANTHER" id="PTHR22872">
    <property type="entry name" value="BTK-BINDING PROTEIN-RELATED"/>
    <property type="match status" value="1"/>
</dbReference>
<evidence type="ECO:0000313" key="4">
    <source>
        <dbReference type="Proteomes" id="UP000186698"/>
    </source>
</evidence>
<dbReference type="PANTHER" id="PTHR22872:SF4">
    <property type="entry name" value="RCC1 AND BTB DOMAIN-CONTAINING PROTEIN 1 ISOFORM X1"/>
    <property type="match status" value="1"/>
</dbReference>
<feature type="repeat" description="RCC1" evidence="2">
    <location>
        <begin position="217"/>
        <end position="269"/>
    </location>
</feature>
<proteinExistence type="predicted"/>
<dbReference type="RefSeq" id="NP_001082438.2">
    <property type="nucleotide sequence ID" value="NM_001088969.1"/>
</dbReference>
<dbReference type="Gene3D" id="3.30.710.10">
    <property type="entry name" value="Potassium Channel Kv1.1, Chain A"/>
    <property type="match status" value="1"/>
</dbReference>
<dbReference type="PRINTS" id="PR00633">
    <property type="entry name" value="RCCNDNSATION"/>
</dbReference>
<dbReference type="Xenbase" id="XB-GENE-17342639">
    <property type="gene designation" value="rcbtb1.L"/>
</dbReference>
<evidence type="ECO:0000313" key="6">
    <source>
        <dbReference type="Xenbase" id="XB-GENE-17342639"/>
    </source>
</evidence>
<feature type="domain" description="BTB" evidence="3">
    <location>
        <begin position="439"/>
        <end position="506"/>
    </location>
</feature>
<dbReference type="Pfam" id="PF00651">
    <property type="entry name" value="BTB"/>
    <property type="match status" value="1"/>
</dbReference>
<dbReference type="InterPro" id="IPR009091">
    <property type="entry name" value="RCC1/BLIP-II"/>
</dbReference>
<feature type="repeat" description="RCC1" evidence="2">
    <location>
        <begin position="111"/>
        <end position="162"/>
    </location>
</feature>
<keyword evidence="1" id="KW-0677">Repeat</keyword>
<dbReference type="Pfam" id="PF25390">
    <property type="entry name" value="WD40_RLD"/>
    <property type="match status" value="1"/>
</dbReference>
<evidence type="ECO:0000256" key="1">
    <source>
        <dbReference type="ARBA" id="ARBA00022737"/>
    </source>
</evidence>
<dbReference type="PROSITE" id="PS50012">
    <property type="entry name" value="RCC1_3"/>
    <property type="match status" value="5"/>
</dbReference>
<dbReference type="GeneID" id="398469"/>
<dbReference type="SUPFAM" id="SSF50985">
    <property type="entry name" value="RCC1/BLIP-II"/>
    <property type="match status" value="1"/>
</dbReference>
<dbReference type="KEGG" id="xla:398469"/>
<dbReference type="Gene3D" id="2.130.10.30">
    <property type="entry name" value="Regulator of chromosome condensation 1/beta-lactamase-inhibitor protein II"/>
    <property type="match status" value="2"/>
</dbReference>
<evidence type="ECO:0000259" key="3">
    <source>
        <dbReference type="PROSITE" id="PS50097"/>
    </source>
</evidence>
<reference evidence="5" key="2">
    <citation type="submission" date="2025-08" db="UniProtKB">
        <authorList>
            <consortium name="RefSeq"/>
        </authorList>
    </citation>
    <scope>IDENTIFICATION</scope>
</reference>
<organism evidence="4 5">
    <name type="scientific">Xenopus laevis</name>
    <name type="common">African clawed frog</name>
    <dbReference type="NCBI Taxonomy" id="8355"/>
    <lineage>
        <taxon>Eukaryota</taxon>
        <taxon>Metazoa</taxon>
        <taxon>Chordata</taxon>
        <taxon>Craniata</taxon>
        <taxon>Vertebrata</taxon>
        <taxon>Euteleostomi</taxon>
        <taxon>Amphibia</taxon>
        <taxon>Batrachia</taxon>
        <taxon>Anura</taxon>
        <taxon>Pipoidea</taxon>
        <taxon>Pipidae</taxon>
        <taxon>Xenopodinae</taxon>
        <taxon>Xenopus</taxon>
        <taxon>Xenopus</taxon>
    </lineage>
</organism>
<dbReference type="InterPro" id="IPR047996">
    <property type="entry name" value="RCBTB1_BTB_POZ"/>
</dbReference>
<dbReference type="CTD" id="398469"/>
<feature type="repeat" description="RCC1" evidence="2">
    <location>
        <begin position="164"/>
        <end position="216"/>
    </location>
</feature>
<gene>
    <name evidence="5 6" type="primary">rcbtb1.L</name>
    <name evidence="5" type="synonym">rcbtb1-b</name>
</gene>